<sequence>MLQHSSAPHPGLGSEVPSPFTNSDFTNPHQVSGLRFPHHSQTQVLQSLTRVSGLRFLMMGFSLTDRWCWYPLKISRWFTESPTRWMLAPITKVMMLT</sequence>
<evidence type="ECO:0000313" key="2">
    <source>
        <dbReference type="EMBL" id="RLV92586.1"/>
    </source>
</evidence>
<gene>
    <name evidence="2" type="ORF">DV515_00013691</name>
</gene>
<feature type="region of interest" description="Disordered" evidence="1">
    <location>
        <begin position="1"/>
        <end position="37"/>
    </location>
</feature>
<protein>
    <submittedName>
        <fullName evidence="2">Uncharacterized protein</fullName>
    </submittedName>
</protein>
<evidence type="ECO:0000256" key="1">
    <source>
        <dbReference type="SAM" id="MobiDB-lite"/>
    </source>
</evidence>
<dbReference type="Proteomes" id="UP000276834">
    <property type="component" value="Unassembled WGS sequence"/>
</dbReference>
<keyword evidence="3" id="KW-1185">Reference proteome</keyword>
<feature type="compositionally biased region" description="Polar residues" evidence="1">
    <location>
        <begin position="19"/>
        <end position="30"/>
    </location>
</feature>
<evidence type="ECO:0000313" key="3">
    <source>
        <dbReference type="Proteomes" id="UP000276834"/>
    </source>
</evidence>
<dbReference type="AlphaFoldDB" id="A0A3L8S1E9"/>
<dbReference type="EMBL" id="QUSF01000099">
    <property type="protein sequence ID" value="RLV92586.1"/>
    <property type="molecule type" value="Genomic_DNA"/>
</dbReference>
<proteinExistence type="predicted"/>
<organism evidence="2 3">
    <name type="scientific">Chloebia gouldiae</name>
    <name type="common">Gouldian finch</name>
    <name type="synonym">Erythrura gouldiae</name>
    <dbReference type="NCBI Taxonomy" id="44316"/>
    <lineage>
        <taxon>Eukaryota</taxon>
        <taxon>Metazoa</taxon>
        <taxon>Chordata</taxon>
        <taxon>Craniata</taxon>
        <taxon>Vertebrata</taxon>
        <taxon>Euteleostomi</taxon>
        <taxon>Archelosauria</taxon>
        <taxon>Archosauria</taxon>
        <taxon>Dinosauria</taxon>
        <taxon>Saurischia</taxon>
        <taxon>Theropoda</taxon>
        <taxon>Coelurosauria</taxon>
        <taxon>Aves</taxon>
        <taxon>Neognathae</taxon>
        <taxon>Neoaves</taxon>
        <taxon>Telluraves</taxon>
        <taxon>Australaves</taxon>
        <taxon>Passeriformes</taxon>
        <taxon>Passeroidea</taxon>
        <taxon>Passeridae</taxon>
        <taxon>Chloebia</taxon>
    </lineage>
</organism>
<reference evidence="2 3" key="1">
    <citation type="journal article" date="2018" name="Proc. R. Soc. B">
        <title>A non-coding region near Follistatin controls head colour polymorphism in the Gouldian finch.</title>
        <authorList>
            <person name="Toomey M.B."/>
            <person name="Marques C.I."/>
            <person name="Andrade P."/>
            <person name="Araujo P.M."/>
            <person name="Sabatino S."/>
            <person name="Gazda M.A."/>
            <person name="Afonso S."/>
            <person name="Lopes R.J."/>
            <person name="Corbo J.C."/>
            <person name="Carneiro M."/>
        </authorList>
    </citation>
    <scope>NUCLEOTIDE SEQUENCE [LARGE SCALE GENOMIC DNA]</scope>
    <source>
        <strain evidence="2">Red01</strain>
        <tissue evidence="2">Muscle</tissue>
    </source>
</reference>
<comment type="caution">
    <text evidence="2">The sequence shown here is derived from an EMBL/GenBank/DDBJ whole genome shotgun (WGS) entry which is preliminary data.</text>
</comment>
<name>A0A3L8S1E9_CHLGU</name>
<accession>A0A3L8S1E9</accession>